<name>A0A834RES3_SARSC</name>
<feature type="compositionally biased region" description="Polar residues" evidence="1">
    <location>
        <begin position="252"/>
        <end position="305"/>
    </location>
</feature>
<protein>
    <submittedName>
        <fullName evidence="2 3">Uncharacterized protein</fullName>
    </submittedName>
</protein>
<reference evidence="2" key="2">
    <citation type="submission" date="2020-01" db="EMBL/GenBank/DDBJ databases">
        <authorList>
            <person name="Korhonen P.K.K."/>
            <person name="Guangxu M.G."/>
            <person name="Wang T.W."/>
            <person name="Stroehlein A.J.S."/>
            <person name="Young N.D."/>
            <person name="Ang C.-S.A."/>
            <person name="Fernando D.W.F."/>
            <person name="Lu H.L."/>
            <person name="Taylor S.T."/>
            <person name="Ehtesham M.E.M."/>
            <person name="Najaraj S.H.N."/>
            <person name="Harsha G.H.G."/>
            <person name="Madugundu A.M."/>
            <person name="Renuse S.R."/>
            <person name="Holt D.H."/>
            <person name="Pandey A.P."/>
            <person name="Papenfuss A.P."/>
            <person name="Gasser R.B.G."/>
            <person name="Fischer K.F."/>
        </authorList>
    </citation>
    <scope>NUCLEOTIDE SEQUENCE</scope>
    <source>
        <strain evidence="2">SSS_KF_BRIS2020</strain>
    </source>
</reference>
<dbReference type="EnsemblMetazoa" id="SSS_886s_mrna">
    <property type="protein sequence ID" value="KAF7495302.1"/>
    <property type="gene ID" value="SSS_886"/>
</dbReference>
<reference evidence="4" key="1">
    <citation type="journal article" date="2020" name="PLoS Negl. Trop. Dis.">
        <title>High-quality nuclear genome for Sarcoptes scabiei-A critical resource for a neglected parasite.</title>
        <authorList>
            <person name="Korhonen P.K."/>
            <person name="Gasser R.B."/>
            <person name="Ma G."/>
            <person name="Wang T."/>
            <person name="Stroehlein A.J."/>
            <person name="Young N.D."/>
            <person name="Ang C.S."/>
            <person name="Fernando D.D."/>
            <person name="Lu H.C."/>
            <person name="Taylor S."/>
            <person name="Reynolds S.L."/>
            <person name="Mofiz E."/>
            <person name="Najaraj S.H."/>
            <person name="Gowda H."/>
            <person name="Madugundu A."/>
            <person name="Renuse S."/>
            <person name="Holt D."/>
            <person name="Pandey A."/>
            <person name="Papenfuss A.T."/>
            <person name="Fischer K."/>
        </authorList>
    </citation>
    <scope>NUCLEOTIDE SEQUENCE [LARGE SCALE GENOMIC DNA]</scope>
</reference>
<keyword evidence="4" id="KW-1185">Reference proteome</keyword>
<feature type="compositionally biased region" description="Basic and acidic residues" evidence="1">
    <location>
        <begin position="306"/>
        <end position="315"/>
    </location>
</feature>
<reference evidence="3" key="3">
    <citation type="submission" date="2022-06" db="UniProtKB">
        <authorList>
            <consortium name="EnsemblMetazoa"/>
        </authorList>
    </citation>
    <scope>IDENTIFICATION</scope>
</reference>
<proteinExistence type="predicted"/>
<dbReference type="EMBL" id="WVUK01000048">
    <property type="protein sequence ID" value="KAF7495302.1"/>
    <property type="molecule type" value="Genomic_DNA"/>
</dbReference>
<feature type="region of interest" description="Disordered" evidence="1">
    <location>
        <begin position="252"/>
        <end position="315"/>
    </location>
</feature>
<gene>
    <name evidence="2" type="ORF">SSS_886</name>
</gene>
<organism evidence="2">
    <name type="scientific">Sarcoptes scabiei</name>
    <name type="common">Itch mite</name>
    <name type="synonym">Acarus scabiei</name>
    <dbReference type="NCBI Taxonomy" id="52283"/>
    <lineage>
        <taxon>Eukaryota</taxon>
        <taxon>Metazoa</taxon>
        <taxon>Ecdysozoa</taxon>
        <taxon>Arthropoda</taxon>
        <taxon>Chelicerata</taxon>
        <taxon>Arachnida</taxon>
        <taxon>Acari</taxon>
        <taxon>Acariformes</taxon>
        <taxon>Sarcoptiformes</taxon>
        <taxon>Astigmata</taxon>
        <taxon>Psoroptidia</taxon>
        <taxon>Sarcoptoidea</taxon>
        <taxon>Sarcoptidae</taxon>
        <taxon>Sarcoptinae</taxon>
        <taxon>Sarcoptes</taxon>
    </lineage>
</organism>
<evidence type="ECO:0000313" key="4">
    <source>
        <dbReference type="Proteomes" id="UP000070412"/>
    </source>
</evidence>
<feature type="compositionally biased region" description="Polar residues" evidence="1">
    <location>
        <begin position="366"/>
        <end position="379"/>
    </location>
</feature>
<feature type="compositionally biased region" description="Polar residues" evidence="1">
    <location>
        <begin position="327"/>
        <end position="359"/>
    </location>
</feature>
<feature type="region of interest" description="Disordered" evidence="1">
    <location>
        <begin position="327"/>
        <end position="381"/>
    </location>
</feature>
<evidence type="ECO:0000313" key="3">
    <source>
        <dbReference type="EnsemblMetazoa" id="KAF7495302.1"/>
    </source>
</evidence>
<feature type="region of interest" description="Disordered" evidence="1">
    <location>
        <begin position="45"/>
        <end position="65"/>
    </location>
</feature>
<evidence type="ECO:0000256" key="1">
    <source>
        <dbReference type="SAM" id="MobiDB-lite"/>
    </source>
</evidence>
<dbReference type="AlphaFoldDB" id="A0A834RES3"/>
<sequence length="748" mass="86710">MMMKNFNPFNFSLLYPQPNDGQNLDQIQIKQSSYVSTKKIEYKTIESRNNGNRQPPPPSSSSLNTSNNHFNYLQSGFMPFDAQKFQWSELNAFLQYIFAQSNASIQEKFNYLLYMFRMNPQALNLLRNIDSSKPDCLAKALSILNASYNCYESRETNDLLTRIKTAELNFEQASSWDQLLMLALKVKFETNPQTISIYTKQLILRLPDFMFEDPNSPYSLDNLIKVAKTCPKFSSNKLYNIVQSNQVQSYHPDQIQSNCPSHIQSNGPCHIQSNGLSQIQSHHADQIQSNGLSQIQSHHTNQIQSHHPEQAQTHHPEQIFSHHLGQIQSNGPSQIQSKGPSQIQSHHTDQNQFHNPEQTQVHRSEQIQPNHTDQSTNRIESTDWIGSISEELSSSDSDDEDTVDIIKDRRYNISIFDSKSKIATSSRNNQAKPEWTKQSSNRKKAILDLTIELNLLNNQNNTCEKIESHISNLFKKFYIDQQLITKLKISYLQIMPMMSSDEYYVRLGSAYIDVGLGFFVQSIKFEVISYSSKWPHEQKPSIIIPRKHLDQFSVIRLDDDLYEIYQKFQITYHLKHIEDEEILQSYEKQSPIKIYGGDSTETFLISVPVEPYDSKKISEIDLITNRLQKENLLSQSISKNTENICLKFLLKSKEDNIETDYDDENSYESYYLSDIELYYGIERVKKLGLLEEKSEDYLLFILFGNNKNHCSILIKFQSSNYCIIIPVKNCNEIENIIDNICNRLKIET</sequence>
<evidence type="ECO:0000313" key="2">
    <source>
        <dbReference type="EMBL" id="KAF7495302.1"/>
    </source>
</evidence>
<dbReference type="Proteomes" id="UP000070412">
    <property type="component" value="Unassembled WGS sequence"/>
</dbReference>
<accession>A0A834RES3</accession>